<gene>
    <name evidence="1" type="ORF">QCA50_013155</name>
</gene>
<name>A0AAW0FXF1_9APHY</name>
<organism evidence="1 2">
    <name type="scientific">Cerrena zonata</name>
    <dbReference type="NCBI Taxonomy" id="2478898"/>
    <lineage>
        <taxon>Eukaryota</taxon>
        <taxon>Fungi</taxon>
        <taxon>Dikarya</taxon>
        <taxon>Basidiomycota</taxon>
        <taxon>Agaricomycotina</taxon>
        <taxon>Agaricomycetes</taxon>
        <taxon>Polyporales</taxon>
        <taxon>Cerrenaceae</taxon>
        <taxon>Cerrena</taxon>
    </lineage>
</organism>
<dbReference type="Proteomes" id="UP001385951">
    <property type="component" value="Unassembled WGS sequence"/>
</dbReference>
<comment type="caution">
    <text evidence="1">The sequence shown here is derived from an EMBL/GenBank/DDBJ whole genome shotgun (WGS) entry which is preliminary data.</text>
</comment>
<sequence length="85" mass="9394">MCAKDLPCCLYGNREVFYTAVRSSLSWRHGTMITSVGSFSPPIWLGLPDEPTLLTLSTPRFSSVGPYAYVSDFEDQGPGPEVFSR</sequence>
<evidence type="ECO:0000313" key="2">
    <source>
        <dbReference type="Proteomes" id="UP001385951"/>
    </source>
</evidence>
<evidence type="ECO:0000313" key="1">
    <source>
        <dbReference type="EMBL" id="KAK7683779.1"/>
    </source>
</evidence>
<dbReference type="EMBL" id="JASBNA010000029">
    <property type="protein sequence ID" value="KAK7683779.1"/>
    <property type="molecule type" value="Genomic_DNA"/>
</dbReference>
<accession>A0AAW0FXF1</accession>
<proteinExistence type="predicted"/>
<keyword evidence="2" id="KW-1185">Reference proteome</keyword>
<reference evidence="1 2" key="1">
    <citation type="submission" date="2022-09" db="EMBL/GenBank/DDBJ databases">
        <authorList>
            <person name="Palmer J.M."/>
        </authorList>
    </citation>
    <scope>NUCLEOTIDE SEQUENCE [LARGE SCALE GENOMIC DNA]</scope>
    <source>
        <strain evidence="1 2">DSM 7382</strain>
    </source>
</reference>
<protein>
    <submittedName>
        <fullName evidence="1">Uncharacterized protein</fullName>
    </submittedName>
</protein>
<dbReference type="AlphaFoldDB" id="A0AAW0FXF1"/>